<dbReference type="OrthoDB" id="1434160at2759"/>
<dbReference type="SUPFAM" id="SSF53098">
    <property type="entry name" value="Ribonuclease H-like"/>
    <property type="match status" value="1"/>
</dbReference>
<dbReference type="AlphaFoldDB" id="A0A5B6WP70"/>
<proteinExistence type="predicted"/>
<dbReference type="InterPro" id="IPR012337">
    <property type="entry name" value="RNaseH-like_sf"/>
</dbReference>
<gene>
    <name evidence="2" type="ORF">EPI10_005244</name>
</gene>
<dbReference type="Gene3D" id="3.30.420.10">
    <property type="entry name" value="Ribonuclease H-like superfamily/Ribonuclease H"/>
    <property type="match status" value="1"/>
</dbReference>
<dbReference type="PANTHER" id="PTHR45835">
    <property type="entry name" value="YALI0A06105P"/>
    <property type="match status" value="1"/>
</dbReference>
<evidence type="ECO:0000313" key="2">
    <source>
        <dbReference type="EMBL" id="KAA3483046.1"/>
    </source>
</evidence>
<comment type="caution">
    <text evidence="2">The sequence shown here is derived from an EMBL/GenBank/DDBJ whole genome shotgun (WGS) entry which is preliminary data.</text>
</comment>
<dbReference type="Gene3D" id="1.10.340.70">
    <property type="match status" value="1"/>
</dbReference>
<dbReference type="GO" id="GO:0003676">
    <property type="term" value="F:nucleic acid binding"/>
    <property type="evidence" value="ECO:0007669"/>
    <property type="project" value="InterPro"/>
</dbReference>
<dbReference type="PANTHER" id="PTHR45835:SF99">
    <property type="entry name" value="CHROMO DOMAIN-CONTAINING PROTEIN-RELATED"/>
    <property type="match status" value="1"/>
</dbReference>
<dbReference type="InterPro" id="IPR036397">
    <property type="entry name" value="RNaseH_sf"/>
</dbReference>
<dbReference type="Pfam" id="PF17921">
    <property type="entry name" value="Integrase_H2C2"/>
    <property type="match status" value="1"/>
</dbReference>
<protein>
    <submittedName>
        <fullName evidence="2">Retrotransposable element Tf2</fullName>
    </submittedName>
</protein>
<sequence>MISKAHSSTYSVHSSSTKMYYDLKQMYWWLGMKCEICDFIAKCLICQQTLADMLRCCILVFEGSWEKYLLLAEFAYNNSYQSSIKMASFEALYGRKCKMPLYWSKLSEAKLVGIDLIQETEAKV</sequence>
<evidence type="ECO:0000259" key="1">
    <source>
        <dbReference type="Pfam" id="PF17921"/>
    </source>
</evidence>
<keyword evidence="3" id="KW-1185">Reference proteome</keyword>
<name>A0A5B6WP70_9ROSI</name>
<dbReference type="InterPro" id="IPR041588">
    <property type="entry name" value="Integrase_H2C2"/>
</dbReference>
<evidence type="ECO:0000313" key="3">
    <source>
        <dbReference type="Proteomes" id="UP000325315"/>
    </source>
</evidence>
<organism evidence="2 3">
    <name type="scientific">Gossypium australe</name>
    <dbReference type="NCBI Taxonomy" id="47621"/>
    <lineage>
        <taxon>Eukaryota</taxon>
        <taxon>Viridiplantae</taxon>
        <taxon>Streptophyta</taxon>
        <taxon>Embryophyta</taxon>
        <taxon>Tracheophyta</taxon>
        <taxon>Spermatophyta</taxon>
        <taxon>Magnoliopsida</taxon>
        <taxon>eudicotyledons</taxon>
        <taxon>Gunneridae</taxon>
        <taxon>Pentapetalae</taxon>
        <taxon>rosids</taxon>
        <taxon>malvids</taxon>
        <taxon>Malvales</taxon>
        <taxon>Malvaceae</taxon>
        <taxon>Malvoideae</taxon>
        <taxon>Gossypium</taxon>
    </lineage>
</organism>
<reference evidence="3" key="1">
    <citation type="journal article" date="2019" name="Plant Biotechnol. J.">
        <title>Genome sequencing of the Australian wild diploid species Gossypium australe highlights disease resistance and delayed gland morphogenesis.</title>
        <authorList>
            <person name="Cai Y."/>
            <person name="Cai X."/>
            <person name="Wang Q."/>
            <person name="Wang P."/>
            <person name="Zhang Y."/>
            <person name="Cai C."/>
            <person name="Xu Y."/>
            <person name="Wang K."/>
            <person name="Zhou Z."/>
            <person name="Wang C."/>
            <person name="Geng S."/>
            <person name="Li B."/>
            <person name="Dong Q."/>
            <person name="Hou Y."/>
            <person name="Wang H."/>
            <person name="Ai P."/>
            <person name="Liu Z."/>
            <person name="Yi F."/>
            <person name="Sun M."/>
            <person name="An G."/>
            <person name="Cheng J."/>
            <person name="Zhang Y."/>
            <person name="Shi Q."/>
            <person name="Xie Y."/>
            <person name="Shi X."/>
            <person name="Chang Y."/>
            <person name="Huang F."/>
            <person name="Chen Y."/>
            <person name="Hong S."/>
            <person name="Mi L."/>
            <person name="Sun Q."/>
            <person name="Zhang L."/>
            <person name="Zhou B."/>
            <person name="Peng R."/>
            <person name="Zhang X."/>
            <person name="Liu F."/>
        </authorList>
    </citation>
    <scope>NUCLEOTIDE SEQUENCE [LARGE SCALE GENOMIC DNA]</scope>
    <source>
        <strain evidence="3">cv. PA1801</strain>
    </source>
</reference>
<feature type="domain" description="Integrase zinc-binding" evidence="1">
    <location>
        <begin position="2"/>
        <end position="49"/>
    </location>
</feature>
<accession>A0A5B6WP70</accession>
<dbReference type="Proteomes" id="UP000325315">
    <property type="component" value="Unassembled WGS sequence"/>
</dbReference>
<dbReference type="EMBL" id="SMMG02000002">
    <property type="protein sequence ID" value="KAA3483046.1"/>
    <property type="molecule type" value="Genomic_DNA"/>
</dbReference>